<evidence type="ECO:0000259" key="1">
    <source>
        <dbReference type="Pfam" id="PF00534"/>
    </source>
</evidence>
<keyword evidence="3" id="KW-1185">Reference proteome</keyword>
<dbReference type="InterPro" id="IPR001296">
    <property type="entry name" value="Glyco_trans_1"/>
</dbReference>
<feature type="domain" description="Glycosyl transferase family 1" evidence="1">
    <location>
        <begin position="204"/>
        <end position="357"/>
    </location>
</feature>
<evidence type="ECO:0000313" key="2">
    <source>
        <dbReference type="EMBL" id="MCJ8210233.1"/>
    </source>
</evidence>
<evidence type="ECO:0000313" key="3">
    <source>
        <dbReference type="Proteomes" id="UP001139450"/>
    </source>
</evidence>
<dbReference type="EMBL" id="JALJEJ010000004">
    <property type="protein sequence ID" value="MCJ8210233.1"/>
    <property type="molecule type" value="Genomic_DNA"/>
</dbReference>
<dbReference type="PANTHER" id="PTHR45947:SF3">
    <property type="entry name" value="SULFOQUINOVOSYL TRANSFERASE SQD2"/>
    <property type="match status" value="1"/>
</dbReference>
<dbReference type="Proteomes" id="UP001139450">
    <property type="component" value="Unassembled WGS sequence"/>
</dbReference>
<name>A0A9X1X399_9SPHI</name>
<protein>
    <submittedName>
        <fullName evidence="2">Glycosyltransferase family 4 protein</fullName>
    </submittedName>
</protein>
<dbReference type="InterPro" id="IPR050194">
    <property type="entry name" value="Glycosyltransferase_grp1"/>
</dbReference>
<sequence>MKQIIFVNSHPIQYFAPLYQFLNRNGLKVKAWYSSDESIKGSTDKQFGVKVKWDIPLLEGYEYHFFKNYSWKPSHYNGFFGLMNLGVVRQLFNEPKSVIVVHGWHYFTHTLVLLLAKLKGHTVCFRCEMPYIQENKKRGFKNTLRRAALKYVLFPRINYFLNIGEQNRLFYKSFDIEDDRIIFCPYSVDNDRFREEAAKLDLNQIRQIHHIPAGEKVIIYSGKYISKKKPVDLINAYIKLNRTDCWLIMIGEGELRKEMEALIAEHQLTKVILTGFVNQSQIADYYAMGDLFVMCSTVGETWGLSINEAMNFNLPVVVSDLTGSAYDLVKEGVNGYVFKTGDVNELTEKIDAVLSGKLSWQNSSQQIVDRYSYRTILEQLRPLTQ</sequence>
<dbReference type="PANTHER" id="PTHR45947">
    <property type="entry name" value="SULFOQUINOVOSYL TRANSFERASE SQD2"/>
    <property type="match status" value="1"/>
</dbReference>
<dbReference type="GO" id="GO:0016757">
    <property type="term" value="F:glycosyltransferase activity"/>
    <property type="evidence" value="ECO:0007669"/>
    <property type="project" value="InterPro"/>
</dbReference>
<organism evidence="2 3">
    <name type="scientific">Mucilaginibacter straminoryzae</name>
    <dbReference type="NCBI Taxonomy" id="2932774"/>
    <lineage>
        <taxon>Bacteria</taxon>
        <taxon>Pseudomonadati</taxon>
        <taxon>Bacteroidota</taxon>
        <taxon>Sphingobacteriia</taxon>
        <taxon>Sphingobacteriales</taxon>
        <taxon>Sphingobacteriaceae</taxon>
        <taxon>Mucilaginibacter</taxon>
    </lineage>
</organism>
<gene>
    <name evidence="2" type="ORF">MUY27_10965</name>
</gene>
<proteinExistence type="predicted"/>
<comment type="caution">
    <text evidence="2">The sequence shown here is derived from an EMBL/GenBank/DDBJ whole genome shotgun (WGS) entry which is preliminary data.</text>
</comment>
<dbReference type="CDD" id="cd03801">
    <property type="entry name" value="GT4_PimA-like"/>
    <property type="match status" value="1"/>
</dbReference>
<dbReference type="Pfam" id="PF00534">
    <property type="entry name" value="Glycos_transf_1"/>
    <property type="match status" value="1"/>
</dbReference>
<dbReference type="Gene3D" id="3.40.50.2000">
    <property type="entry name" value="Glycogen Phosphorylase B"/>
    <property type="match status" value="2"/>
</dbReference>
<dbReference type="AlphaFoldDB" id="A0A9X1X399"/>
<dbReference type="SUPFAM" id="SSF53756">
    <property type="entry name" value="UDP-Glycosyltransferase/glycogen phosphorylase"/>
    <property type="match status" value="1"/>
</dbReference>
<dbReference type="RefSeq" id="WP_245130070.1">
    <property type="nucleotide sequence ID" value="NZ_JALJEJ010000004.1"/>
</dbReference>
<reference evidence="2" key="1">
    <citation type="submission" date="2022-04" db="EMBL/GenBank/DDBJ databases">
        <title>Mucilaginibacter sp. RS28 isolated from freshwater.</title>
        <authorList>
            <person name="Ko S.-R."/>
        </authorList>
    </citation>
    <scope>NUCLEOTIDE SEQUENCE</scope>
    <source>
        <strain evidence="2">RS28</strain>
    </source>
</reference>
<accession>A0A9X1X399</accession>